<evidence type="ECO:0000313" key="3">
    <source>
        <dbReference type="EMBL" id="KAL0869208.1"/>
    </source>
</evidence>
<name>A0ABR3HFM0_LOXSC</name>
<keyword evidence="2" id="KW-0732">Signal</keyword>
<proteinExistence type="predicted"/>
<evidence type="ECO:0000256" key="2">
    <source>
        <dbReference type="SAM" id="SignalP"/>
    </source>
</evidence>
<feature type="region of interest" description="Disordered" evidence="1">
    <location>
        <begin position="397"/>
        <end position="429"/>
    </location>
</feature>
<feature type="chain" id="PRO_5047405788" evidence="2">
    <location>
        <begin position="19"/>
        <end position="441"/>
    </location>
</feature>
<reference evidence="3 4" key="1">
    <citation type="submission" date="2024-06" db="EMBL/GenBank/DDBJ databases">
        <title>A chromosome-level genome assembly of beet webworm, Loxostege sticticalis.</title>
        <authorList>
            <person name="Zhang Y."/>
        </authorList>
    </citation>
    <scope>NUCLEOTIDE SEQUENCE [LARGE SCALE GENOMIC DNA]</scope>
    <source>
        <strain evidence="3">AQ026</strain>
        <tissue evidence="3">Whole body</tissue>
    </source>
</reference>
<keyword evidence="4" id="KW-1185">Reference proteome</keyword>
<feature type="compositionally biased region" description="Polar residues" evidence="1">
    <location>
        <begin position="411"/>
        <end position="423"/>
    </location>
</feature>
<sequence length="441" mass="50910">MRNAFVVLVSLCIVLASGFIVPSGVLELIESNQAILAENNGKESEETKRATLEEDTGFIVLPFRTNKENIIDLETNQNRIKDNELYEQDNSKQNNVNERSFIYINQKYKTPVVNQLYSSQDLLEDTYEPLAPKVEKIKYNQFSLKFTPSFGNSKPKKEYFEPKINRGDTKNTYFPPAEPYSKEISNVLPKDNKQDITPKDTPKNTPNKVSEEQREYVELLKPPLLRPILTPEKKKDSRLWESPDQSLSNYQPLKNNMYIPTLPVDPRQFAMKSYDNYGFPTPYGYQRSIPQFSFKPEEAFKPEELGMVTDSSVKNVLIGNNNVDVTKLLNRYLEQTLEEQVTNERINAKNNECTYSNCALKSTKQYLHSRTSGDTTQCKCGRRLNFYKQRQSMGFNENETNKIIDKEQRSSTENNVTPMSSESDYGEMLADEMNLKKLLDD</sequence>
<organism evidence="3 4">
    <name type="scientific">Loxostege sticticalis</name>
    <name type="common">Beet webworm moth</name>
    <dbReference type="NCBI Taxonomy" id="481309"/>
    <lineage>
        <taxon>Eukaryota</taxon>
        <taxon>Metazoa</taxon>
        <taxon>Ecdysozoa</taxon>
        <taxon>Arthropoda</taxon>
        <taxon>Hexapoda</taxon>
        <taxon>Insecta</taxon>
        <taxon>Pterygota</taxon>
        <taxon>Neoptera</taxon>
        <taxon>Endopterygota</taxon>
        <taxon>Lepidoptera</taxon>
        <taxon>Glossata</taxon>
        <taxon>Ditrysia</taxon>
        <taxon>Pyraloidea</taxon>
        <taxon>Crambidae</taxon>
        <taxon>Pyraustinae</taxon>
        <taxon>Loxostege</taxon>
    </lineage>
</organism>
<feature type="compositionally biased region" description="Basic and acidic residues" evidence="1">
    <location>
        <begin position="399"/>
        <end position="410"/>
    </location>
</feature>
<evidence type="ECO:0000256" key="1">
    <source>
        <dbReference type="SAM" id="MobiDB-lite"/>
    </source>
</evidence>
<feature type="compositionally biased region" description="Basic and acidic residues" evidence="1">
    <location>
        <begin position="155"/>
        <end position="169"/>
    </location>
</feature>
<dbReference type="Proteomes" id="UP001549920">
    <property type="component" value="Unassembled WGS sequence"/>
</dbReference>
<protein>
    <submittedName>
        <fullName evidence="3">Uncharacterized protein</fullName>
    </submittedName>
</protein>
<feature type="signal peptide" evidence="2">
    <location>
        <begin position="1"/>
        <end position="18"/>
    </location>
</feature>
<comment type="caution">
    <text evidence="3">The sequence shown here is derived from an EMBL/GenBank/DDBJ whole genome shotgun (WGS) entry which is preliminary data.</text>
</comment>
<feature type="region of interest" description="Disordered" evidence="1">
    <location>
        <begin position="155"/>
        <end position="213"/>
    </location>
</feature>
<evidence type="ECO:0000313" key="4">
    <source>
        <dbReference type="Proteomes" id="UP001549920"/>
    </source>
</evidence>
<feature type="compositionally biased region" description="Basic and acidic residues" evidence="1">
    <location>
        <begin position="190"/>
        <end position="202"/>
    </location>
</feature>
<accession>A0ABR3HFM0</accession>
<gene>
    <name evidence="3" type="ORF">ABMA27_007485</name>
</gene>
<dbReference type="EMBL" id="JBEUOH010000020">
    <property type="protein sequence ID" value="KAL0869208.1"/>
    <property type="molecule type" value="Genomic_DNA"/>
</dbReference>